<dbReference type="Proteomes" id="UP000276223">
    <property type="component" value="Unassembled WGS sequence"/>
</dbReference>
<comment type="caution">
    <text evidence="2">The sequence shown here is derived from an EMBL/GenBank/DDBJ whole genome shotgun (WGS) entry which is preliminary data.</text>
</comment>
<keyword evidence="1" id="KW-0472">Membrane</keyword>
<dbReference type="RefSeq" id="WP_123289887.1">
    <property type="nucleotide sequence ID" value="NZ_RJVA01000011.1"/>
</dbReference>
<feature type="transmembrane region" description="Helical" evidence="1">
    <location>
        <begin position="7"/>
        <end position="27"/>
    </location>
</feature>
<keyword evidence="3" id="KW-1185">Reference proteome</keyword>
<keyword evidence="1" id="KW-1133">Transmembrane helix</keyword>
<sequence length="64" mass="7155">MARRDTFTGLVVFLMAVMWGFEAPVLWTMDGLRVTCKVDDDHVGNGLHGWSFGDMVKRGTARVP</sequence>
<protein>
    <submittedName>
        <fullName evidence="2">Uncharacterized protein</fullName>
    </submittedName>
</protein>
<reference evidence="2 3" key="1">
    <citation type="submission" date="2018-11" db="EMBL/GenBank/DDBJ databases">
        <title>Genomic Encyclopedia of Type Strains, Phase IV (KMG-IV): sequencing the most valuable type-strain genomes for metagenomic binning, comparative biology and taxonomic classification.</title>
        <authorList>
            <person name="Goeker M."/>
        </authorList>
    </citation>
    <scope>NUCLEOTIDE SEQUENCE [LARGE SCALE GENOMIC DNA]</scope>
    <source>
        <strain evidence="2 3">DSM 22027</strain>
    </source>
</reference>
<dbReference type="EMBL" id="RJVA01000011">
    <property type="protein sequence ID" value="ROQ93377.1"/>
    <property type="molecule type" value="Genomic_DNA"/>
</dbReference>
<accession>A0A3N1UXV7</accession>
<evidence type="ECO:0000313" key="2">
    <source>
        <dbReference type="EMBL" id="ROQ93377.1"/>
    </source>
</evidence>
<organism evidence="2 3">
    <name type="scientific">Desulfosoma caldarium</name>
    <dbReference type="NCBI Taxonomy" id="610254"/>
    <lineage>
        <taxon>Bacteria</taxon>
        <taxon>Pseudomonadati</taxon>
        <taxon>Thermodesulfobacteriota</taxon>
        <taxon>Syntrophobacteria</taxon>
        <taxon>Syntrophobacterales</taxon>
        <taxon>Syntrophobacteraceae</taxon>
        <taxon>Desulfosoma</taxon>
    </lineage>
</organism>
<evidence type="ECO:0000256" key="1">
    <source>
        <dbReference type="SAM" id="Phobius"/>
    </source>
</evidence>
<gene>
    <name evidence="2" type="ORF">EDC27_1392</name>
</gene>
<dbReference type="AlphaFoldDB" id="A0A3N1UXV7"/>
<keyword evidence="1" id="KW-0812">Transmembrane</keyword>
<proteinExistence type="predicted"/>
<name>A0A3N1UXV7_9BACT</name>
<evidence type="ECO:0000313" key="3">
    <source>
        <dbReference type="Proteomes" id="UP000276223"/>
    </source>
</evidence>